<evidence type="ECO:0000256" key="8">
    <source>
        <dbReference type="ARBA" id="ARBA00023004"/>
    </source>
</evidence>
<evidence type="ECO:0000259" key="13">
    <source>
        <dbReference type="Pfam" id="PF21162"/>
    </source>
</evidence>
<sequence length="572" mass="61581">MDAADLPDREAMEFDVVIVGAGPAGLAAAIRLKQINADLSVVVVEKGSEVGAHILSGAVIDPIGLDRLFPDWREDSDAPLKTPVTDDRFYLLGPAGALRLPNALMPPLMSNHGAYVGSLGNVCRWLAAKAEALGVEIYPGFAAAELLVDEASEVDSQADEAGESAGATKAGRIVGIATGDMGIGRDGEITDRFTRGMELRAKYTLFAEGARGQLSKQLIARYGLGEGREPQKFGLGLKELWTVPPEKHRPGLVQHSFGWPLDNATGGGSFLYHMEDNQVMVGFVVHLNYANPYLSPFEEFQRFKTHPLVRETLTGGKRISYGARAITEGGWQSVPKLVFPGGALIGCSAGFINVPRIKGSHNAVLSGILAAEETAAALAAGREHDVLAGYEAAWRGSDIGRDLWKVRNVKPLWSKLGTYAGIALGGLDMWLNTALGVSPFGTLKHGKGDHETLKPAAQSRRIDYPRPDNIVSFDRLSSVFLSNTNHEEDQPVHLKVADMALQKASEHDVYAGPSYRYCPAGVYEWVEKDGEAVYVINAQNCVHCKTCDIKDPNQNITWVAPEGGGGPNYPNM</sequence>
<dbReference type="PRINTS" id="PR00420">
    <property type="entry name" value="RNGMNOXGNASE"/>
</dbReference>
<evidence type="ECO:0000259" key="12">
    <source>
        <dbReference type="Pfam" id="PF05187"/>
    </source>
</evidence>
<keyword evidence="4 11" id="KW-0479">Metal-binding</keyword>
<dbReference type="SUPFAM" id="SSF54862">
    <property type="entry name" value="4Fe-4S ferredoxins"/>
    <property type="match status" value="1"/>
</dbReference>
<evidence type="ECO:0000256" key="5">
    <source>
        <dbReference type="ARBA" id="ARBA00022827"/>
    </source>
</evidence>
<evidence type="ECO:0000256" key="4">
    <source>
        <dbReference type="ARBA" id="ARBA00022723"/>
    </source>
</evidence>
<dbReference type="EMBL" id="JAHCQH010000021">
    <property type="protein sequence ID" value="MBS9478763.1"/>
    <property type="molecule type" value="Genomic_DNA"/>
</dbReference>
<comment type="cofactor">
    <cofactor evidence="1 11">
        <name>FAD</name>
        <dbReference type="ChEBI" id="CHEBI:57692"/>
    </cofactor>
</comment>
<reference evidence="14" key="1">
    <citation type="submission" date="2021-05" db="EMBL/GenBank/DDBJ databases">
        <authorList>
            <person name="Sun Q."/>
            <person name="Inoue M."/>
        </authorList>
    </citation>
    <scope>NUCLEOTIDE SEQUENCE</scope>
    <source>
        <strain evidence="14">VKM B-3255</strain>
    </source>
</reference>
<dbReference type="Proteomes" id="UP001166585">
    <property type="component" value="Unassembled WGS sequence"/>
</dbReference>
<dbReference type="EC" id="1.5.5.1" evidence="11"/>
<keyword evidence="9 11" id="KW-0411">Iron-sulfur</keyword>
<dbReference type="InterPro" id="IPR049398">
    <property type="entry name" value="ETF-QO/FixC_UQ-bd"/>
</dbReference>
<dbReference type="PANTHER" id="PTHR10617">
    <property type="entry name" value="ELECTRON TRANSFER FLAVOPROTEIN-UBIQUINONE OXIDOREDUCTASE"/>
    <property type="match status" value="1"/>
</dbReference>
<evidence type="ECO:0000256" key="2">
    <source>
        <dbReference type="ARBA" id="ARBA00022448"/>
    </source>
</evidence>
<dbReference type="Gene3D" id="3.50.50.60">
    <property type="entry name" value="FAD/NAD(P)-binding domain"/>
    <property type="match status" value="1"/>
</dbReference>
<comment type="catalytic activity">
    <reaction evidence="11">
        <text>a ubiquinone + reduced [electron-transfer flavoprotein] = a ubiquinol + oxidized [electron-transfer flavoprotein] + H(+)</text>
        <dbReference type="Rhea" id="RHEA:24052"/>
        <dbReference type="Rhea" id="RHEA-COMP:9565"/>
        <dbReference type="Rhea" id="RHEA-COMP:9566"/>
        <dbReference type="Rhea" id="RHEA-COMP:10685"/>
        <dbReference type="Rhea" id="RHEA-COMP:10686"/>
        <dbReference type="ChEBI" id="CHEBI:15378"/>
        <dbReference type="ChEBI" id="CHEBI:16389"/>
        <dbReference type="ChEBI" id="CHEBI:17976"/>
        <dbReference type="ChEBI" id="CHEBI:57692"/>
        <dbReference type="ChEBI" id="CHEBI:58307"/>
        <dbReference type="EC" id="1.5.5.1"/>
    </reaction>
</comment>
<dbReference type="PANTHER" id="PTHR10617:SF107">
    <property type="entry name" value="ELECTRON TRANSFER FLAVOPROTEIN-UBIQUINONE OXIDOREDUCTASE, MITOCHONDRIAL"/>
    <property type="match status" value="1"/>
</dbReference>
<protein>
    <recommendedName>
        <fullName evidence="11">Electron transfer flavoprotein-ubiquinone oxidoreductase</fullName>
        <shortName evidence="11">ETF-QO</shortName>
        <ecNumber evidence="11">1.5.5.1</ecNumber>
    </recommendedName>
</protein>
<dbReference type="RefSeq" id="WP_213756735.1">
    <property type="nucleotide sequence ID" value="NZ_JAHCQH010000021.1"/>
</dbReference>
<evidence type="ECO:0000256" key="1">
    <source>
        <dbReference type="ARBA" id="ARBA00001974"/>
    </source>
</evidence>
<evidence type="ECO:0000256" key="6">
    <source>
        <dbReference type="ARBA" id="ARBA00022982"/>
    </source>
</evidence>
<comment type="caution">
    <text evidence="14">The sequence shown here is derived from an EMBL/GenBank/DDBJ whole genome shotgun (WGS) entry which is preliminary data.</text>
</comment>
<dbReference type="SUPFAM" id="SSF51905">
    <property type="entry name" value="FAD/NAD(P)-binding domain"/>
    <property type="match status" value="1"/>
</dbReference>
<evidence type="ECO:0000313" key="14">
    <source>
        <dbReference type="EMBL" id="MBS9478763.1"/>
    </source>
</evidence>
<evidence type="ECO:0000256" key="10">
    <source>
        <dbReference type="ARBA" id="ARBA00023075"/>
    </source>
</evidence>
<keyword evidence="2 11" id="KW-0813">Transport</keyword>
<evidence type="ECO:0000256" key="9">
    <source>
        <dbReference type="ARBA" id="ARBA00023014"/>
    </source>
</evidence>
<keyword evidence="8 11" id="KW-0408">Iron</keyword>
<dbReference type="InterPro" id="IPR040156">
    <property type="entry name" value="ETF-QO"/>
</dbReference>
<comment type="function">
    <text evidence="11">Accepts electrons from ETF and reduces ubiquinone.</text>
</comment>
<dbReference type="Pfam" id="PF13450">
    <property type="entry name" value="NAD_binding_8"/>
    <property type="match status" value="1"/>
</dbReference>
<keyword evidence="15" id="KW-1185">Reference proteome</keyword>
<evidence type="ECO:0000313" key="15">
    <source>
        <dbReference type="Proteomes" id="UP001166585"/>
    </source>
</evidence>
<keyword evidence="6 11" id="KW-0249">Electron transport</keyword>
<dbReference type="Pfam" id="PF21162">
    <property type="entry name" value="ETFQO_UQ-bd"/>
    <property type="match status" value="1"/>
</dbReference>
<evidence type="ECO:0000256" key="3">
    <source>
        <dbReference type="ARBA" id="ARBA00022630"/>
    </source>
</evidence>
<dbReference type="InterPro" id="IPR036188">
    <property type="entry name" value="FAD/NAD-bd_sf"/>
</dbReference>
<keyword evidence="7 11" id="KW-0560">Oxidoreductase</keyword>
<feature type="domain" description="ETF-QO/FixX C-terminal" evidence="12">
    <location>
        <begin position="470"/>
        <end position="569"/>
    </location>
</feature>
<gene>
    <name evidence="14" type="ORF">KIP89_16770</name>
</gene>
<proteinExistence type="predicted"/>
<dbReference type="Gene3D" id="3.30.70.20">
    <property type="match status" value="1"/>
</dbReference>
<dbReference type="Gene3D" id="3.30.9.90">
    <property type="match status" value="1"/>
</dbReference>
<feature type="domain" description="ETF-QO/FixC ubiquinone-binding" evidence="13">
    <location>
        <begin position="233"/>
        <end position="326"/>
    </location>
</feature>
<dbReference type="InterPro" id="IPR007859">
    <property type="entry name" value="ETF-QO/FixX_C"/>
</dbReference>
<dbReference type="SUPFAM" id="SSF54373">
    <property type="entry name" value="FAD-linked reductases, C-terminal domain"/>
    <property type="match status" value="1"/>
</dbReference>
<evidence type="ECO:0000256" key="11">
    <source>
        <dbReference type="RuleBase" id="RU366068"/>
    </source>
</evidence>
<evidence type="ECO:0000256" key="7">
    <source>
        <dbReference type="ARBA" id="ARBA00023002"/>
    </source>
</evidence>
<name>A0ABS5RAS2_9HYPH</name>
<organism evidence="14 15">
    <name type="scientific">Ancylobacter radicis</name>
    <dbReference type="NCBI Taxonomy" id="2836179"/>
    <lineage>
        <taxon>Bacteria</taxon>
        <taxon>Pseudomonadati</taxon>
        <taxon>Pseudomonadota</taxon>
        <taxon>Alphaproteobacteria</taxon>
        <taxon>Hyphomicrobiales</taxon>
        <taxon>Xanthobacteraceae</taxon>
        <taxon>Ancylobacter</taxon>
    </lineage>
</organism>
<comment type="cofactor">
    <cofactor evidence="11">
        <name>[4Fe-4S] cluster</name>
        <dbReference type="ChEBI" id="CHEBI:49883"/>
    </cofactor>
    <text evidence="11">Binds 1 [4Fe-4S] cluster.</text>
</comment>
<keyword evidence="3 11" id="KW-0285">Flavoprotein</keyword>
<keyword evidence="5 11" id="KW-0274">FAD</keyword>
<dbReference type="Pfam" id="PF05187">
    <property type="entry name" value="Fer4_ETF_QO"/>
    <property type="match status" value="1"/>
</dbReference>
<accession>A0ABS5RAS2</accession>
<keyword evidence="10 11" id="KW-0830">Ubiquinone</keyword>